<dbReference type="OrthoDB" id="437212at2759"/>
<name>A0A812LSW8_9DINO</name>
<evidence type="ECO:0000313" key="2">
    <source>
        <dbReference type="Proteomes" id="UP000604046"/>
    </source>
</evidence>
<sequence>MREWEDHPHQTPPCSCQQLLKRSKFAAVDTIDGHIVSPAALVVLPEPLQTALQFSASSQIWPSLEWFVKQFKQSIKQWSDDNKMPFFPLQSCDSFVRAHWQQHLQAAKGSITFDDVQHLRKLFSNLVVFGQDHQPDHVMIFCPMRFWKMVHDTFFDQTVYTDTSLTAQQAHDRVCSNIPANLKRDLPWAWQYKQPLPFAYVLPKQKKAWTTARPIIAYSKSPIGIGLKAAALVLARVTKLVFPDSFDGNLVSIFHDLHRFFRGAPVDQALTFVNDDLIGFFTSIPQDRILHSVREVLQRYMQAVRCDHTHTFSVTLHEEQFPGQVFKGKTSAKQVNIQQLLQIVELSFKANMFVALGTVFAQVRGSTIGNQVSPIISSITVMMQEHQWQQDFSAFRSNNRWSFFARRYVDNRFIIFAQELRRTSALRALCDLDFYQAPVEIEVVHDNHFLGFNVDVTHRSVRFMMPKHAWQFRLPTSAGCKSHMLSSFRSRASLILQHTLPLEHVAEDIERLFHMYIKFGYSSQLLKPICDRMLSKVKRPAE</sequence>
<organism evidence="1 2">
    <name type="scientific">Symbiodinium natans</name>
    <dbReference type="NCBI Taxonomy" id="878477"/>
    <lineage>
        <taxon>Eukaryota</taxon>
        <taxon>Sar</taxon>
        <taxon>Alveolata</taxon>
        <taxon>Dinophyceae</taxon>
        <taxon>Suessiales</taxon>
        <taxon>Symbiodiniaceae</taxon>
        <taxon>Symbiodinium</taxon>
    </lineage>
</organism>
<gene>
    <name evidence="1" type="ORF">SNAT2548_LOCUS11555</name>
</gene>
<accession>A0A812LSW8</accession>
<protein>
    <recommendedName>
        <fullName evidence="3">Reverse transcriptase domain-containing protein</fullName>
    </recommendedName>
</protein>
<dbReference type="PANTHER" id="PTHR21301">
    <property type="entry name" value="REVERSE TRANSCRIPTASE"/>
    <property type="match status" value="1"/>
</dbReference>
<proteinExistence type="predicted"/>
<dbReference type="PANTHER" id="PTHR21301:SF10">
    <property type="entry name" value="REVERSE TRANSCRIPTASE DOMAIN-CONTAINING PROTEIN"/>
    <property type="match status" value="1"/>
</dbReference>
<keyword evidence="2" id="KW-1185">Reference proteome</keyword>
<reference evidence="1" key="1">
    <citation type="submission" date="2021-02" db="EMBL/GenBank/DDBJ databases">
        <authorList>
            <person name="Dougan E. K."/>
            <person name="Rhodes N."/>
            <person name="Thang M."/>
            <person name="Chan C."/>
        </authorList>
    </citation>
    <scope>NUCLEOTIDE SEQUENCE</scope>
</reference>
<comment type="caution">
    <text evidence="1">The sequence shown here is derived from an EMBL/GenBank/DDBJ whole genome shotgun (WGS) entry which is preliminary data.</text>
</comment>
<evidence type="ECO:0000313" key="1">
    <source>
        <dbReference type="EMBL" id="CAE7245257.1"/>
    </source>
</evidence>
<dbReference type="EMBL" id="CAJNDS010001046">
    <property type="protein sequence ID" value="CAE7245257.1"/>
    <property type="molecule type" value="Genomic_DNA"/>
</dbReference>
<dbReference type="AlphaFoldDB" id="A0A812LSW8"/>
<evidence type="ECO:0008006" key="3">
    <source>
        <dbReference type="Google" id="ProtNLM"/>
    </source>
</evidence>
<dbReference type="Proteomes" id="UP000604046">
    <property type="component" value="Unassembled WGS sequence"/>
</dbReference>